<name>A0A420ZCE0_UNCK3</name>
<organism evidence="7 8">
    <name type="scientific">candidate division Kazan bacterium</name>
    <dbReference type="NCBI Taxonomy" id="2202143"/>
    <lineage>
        <taxon>Bacteria</taxon>
        <taxon>Bacteria division Kazan-3B-28</taxon>
    </lineage>
</organism>
<dbReference type="Gene3D" id="3.40.50.150">
    <property type="entry name" value="Vaccinia Virus protein VP39"/>
    <property type="match status" value="1"/>
</dbReference>
<feature type="binding site" evidence="6">
    <location>
        <position position="54"/>
    </location>
    <ligand>
        <name>S-adenosyl-L-methionine</name>
        <dbReference type="ChEBI" id="CHEBI:59789"/>
    </ligand>
</feature>
<keyword evidence="6" id="KW-0963">Cytoplasm</keyword>
<comment type="caution">
    <text evidence="7">The sequence shown here is derived from an EMBL/GenBank/DDBJ whole genome shotgun (WGS) entry which is preliminary data.</text>
</comment>
<evidence type="ECO:0000313" key="8">
    <source>
        <dbReference type="Proteomes" id="UP000281261"/>
    </source>
</evidence>
<dbReference type="PANTHER" id="PTHR11265:SF0">
    <property type="entry name" value="12S RRNA N4-METHYLCYTIDINE METHYLTRANSFERASE"/>
    <property type="match status" value="1"/>
</dbReference>
<dbReference type="HAMAP" id="MF_01007">
    <property type="entry name" value="16SrRNA_methyltr_H"/>
    <property type="match status" value="1"/>
</dbReference>
<sequence>MTIPKHIPVLTDEVIRLLDPKTGDTFVDATLGLGGHAAAILEHIGPHGKLIGIDQDEQALQIARTNLRPYQNQLALVFGNFRNIGQLVKGTGTRLVDGILFDLGLSSYQLDARARGFSFNKQANLDMRMDTKGSLTAEIVVNSYPREKLAEIFREYGEEPKAHIFARKIVEARKKRRIVTTQDLVEVIGGPQAAKQPWRAGRRGRIHPATRVFQALRIEVNDELNAIREALPQAVELLRPASGRNGHPALRGGRLAVISFHSLEDRIVKRFFQDLKTGGSVNILTKKAVTPSWSEASRNRRARSAKLRVIEKI</sequence>
<feature type="binding site" evidence="6">
    <location>
        <position position="102"/>
    </location>
    <ligand>
        <name>S-adenosyl-L-methionine</name>
        <dbReference type="ChEBI" id="CHEBI:59789"/>
    </ligand>
</feature>
<evidence type="ECO:0000256" key="5">
    <source>
        <dbReference type="ARBA" id="ARBA00022691"/>
    </source>
</evidence>
<evidence type="ECO:0000256" key="4">
    <source>
        <dbReference type="ARBA" id="ARBA00022679"/>
    </source>
</evidence>
<dbReference type="AlphaFoldDB" id="A0A420ZCE0"/>
<protein>
    <recommendedName>
        <fullName evidence="6">Ribosomal RNA small subunit methyltransferase H</fullName>
        <ecNumber evidence="6">2.1.1.199</ecNumber>
    </recommendedName>
    <alternativeName>
        <fullName evidence="6">16S rRNA m(4)C1402 methyltransferase</fullName>
    </alternativeName>
    <alternativeName>
        <fullName evidence="6">rRNA (cytosine-N(4)-)-methyltransferase RsmH</fullName>
    </alternativeName>
</protein>
<feature type="binding site" evidence="6">
    <location>
        <position position="81"/>
    </location>
    <ligand>
        <name>S-adenosyl-L-methionine</name>
        <dbReference type="ChEBI" id="CHEBI:59789"/>
    </ligand>
</feature>
<dbReference type="EC" id="2.1.1.199" evidence="6"/>
<evidence type="ECO:0000256" key="1">
    <source>
        <dbReference type="ARBA" id="ARBA00010396"/>
    </source>
</evidence>
<evidence type="ECO:0000256" key="2">
    <source>
        <dbReference type="ARBA" id="ARBA00022552"/>
    </source>
</evidence>
<feature type="binding site" evidence="6">
    <location>
        <position position="109"/>
    </location>
    <ligand>
        <name>S-adenosyl-L-methionine</name>
        <dbReference type="ChEBI" id="CHEBI:59789"/>
    </ligand>
</feature>
<dbReference type="Gene3D" id="1.10.150.170">
    <property type="entry name" value="Putative methyltransferase TM0872, insert domain"/>
    <property type="match status" value="1"/>
</dbReference>
<dbReference type="SUPFAM" id="SSF53335">
    <property type="entry name" value="S-adenosyl-L-methionine-dependent methyltransferases"/>
    <property type="match status" value="1"/>
</dbReference>
<keyword evidence="4 6" id="KW-0808">Transferase</keyword>
<reference evidence="7 8" key="1">
    <citation type="submission" date="2018-06" db="EMBL/GenBank/DDBJ databases">
        <title>Extensive metabolic versatility and redundancy in microbially diverse, dynamic hydrothermal sediments.</title>
        <authorList>
            <person name="Dombrowski N."/>
            <person name="Teske A."/>
            <person name="Baker B.J."/>
        </authorList>
    </citation>
    <scope>NUCLEOTIDE SEQUENCE [LARGE SCALE GENOMIC DNA]</scope>
    <source>
        <strain evidence="7">B79_G16</strain>
    </source>
</reference>
<keyword evidence="2 6" id="KW-0698">rRNA processing</keyword>
<comment type="catalytic activity">
    <reaction evidence="6">
        <text>cytidine(1402) in 16S rRNA + S-adenosyl-L-methionine = N(4)-methylcytidine(1402) in 16S rRNA + S-adenosyl-L-homocysteine + H(+)</text>
        <dbReference type="Rhea" id="RHEA:42928"/>
        <dbReference type="Rhea" id="RHEA-COMP:10286"/>
        <dbReference type="Rhea" id="RHEA-COMP:10287"/>
        <dbReference type="ChEBI" id="CHEBI:15378"/>
        <dbReference type="ChEBI" id="CHEBI:57856"/>
        <dbReference type="ChEBI" id="CHEBI:59789"/>
        <dbReference type="ChEBI" id="CHEBI:74506"/>
        <dbReference type="ChEBI" id="CHEBI:82748"/>
        <dbReference type="EC" id="2.1.1.199"/>
    </reaction>
</comment>
<dbReference type="PANTHER" id="PTHR11265">
    <property type="entry name" value="S-ADENOSYL-METHYLTRANSFERASE MRAW"/>
    <property type="match status" value="1"/>
</dbReference>
<dbReference type="InterPro" id="IPR023397">
    <property type="entry name" value="SAM-dep_MeTrfase_MraW_recog"/>
</dbReference>
<dbReference type="PIRSF" id="PIRSF004486">
    <property type="entry name" value="MraW"/>
    <property type="match status" value="1"/>
</dbReference>
<comment type="function">
    <text evidence="6">Specifically methylates the N4 position of cytidine in position 1402 (C1402) of 16S rRNA.</text>
</comment>
<dbReference type="NCBIfam" id="TIGR00006">
    <property type="entry name" value="16S rRNA (cytosine(1402)-N(4))-methyltransferase RsmH"/>
    <property type="match status" value="1"/>
</dbReference>
<dbReference type="GO" id="GO:0070475">
    <property type="term" value="P:rRNA base methylation"/>
    <property type="evidence" value="ECO:0007669"/>
    <property type="project" value="UniProtKB-UniRule"/>
</dbReference>
<feature type="binding site" evidence="6">
    <location>
        <begin position="34"/>
        <end position="36"/>
    </location>
    <ligand>
        <name>S-adenosyl-L-methionine</name>
        <dbReference type="ChEBI" id="CHEBI:59789"/>
    </ligand>
</feature>
<dbReference type="SUPFAM" id="SSF81799">
    <property type="entry name" value="Putative methyltransferase TM0872, insert domain"/>
    <property type="match status" value="1"/>
</dbReference>
<keyword evidence="5 6" id="KW-0949">S-adenosyl-L-methionine</keyword>
<dbReference type="GO" id="GO:0071424">
    <property type="term" value="F:rRNA (cytosine-N4-)-methyltransferase activity"/>
    <property type="evidence" value="ECO:0007669"/>
    <property type="project" value="UniProtKB-UniRule"/>
</dbReference>
<evidence type="ECO:0000256" key="3">
    <source>
        <dbReference type="ARBA" id="ARBA00022603"/>
    </source>
</evidence>
<evidence type="ECO:0000256" key="6">
    <source>
        <dbReference type="HAMAP-Rule" id="MF_01007"/>
    </source>
</evidence>
<dbReference type="Pfam" id="PF01795">
    <property type="entry name" value="Methyltransf_5"/>
    <property type="match status" value="1"/>
</dbReference>
<dbReference type="EMBL" id="QMNG01000014">
    <property type="protein sequence ID" value="RLC37047.1"/>
    <property type="molecule type" value="Genomic_DNA"/>
</dbReference>
<comment type="subcellular location">
    <subcellularLocation>
        <location evidence="6">Cytoplasm</location>
    </subcellularLocation>
</comment>
<comment type="similarity">
    <text evidence="1 6">Belongs to the methyltransferase superfamily. RsmH family.</text>
</comment>
<evidence type="ECO:0000313" key="7">
    <source>
        <dbReference type="EMBL" id="RLC37047.1"/>
    </source>
</evidence>
<dbReference type="Proteomes" id="UP000281261">
    <property type="component" value="Unassembled WGS sequence"/>
</dbReference>
<accession>A0A420ZCE0</accession>
<proteinExistence type="inferred from homology"/>
<dbReference type="GO" id="GO:0005737">
    <property type="term" value="C:cytoplasm"/>
    <property type="evidence" value="ECO:0007669"/>
    <property type="project" value="UniProtKB-SubCell"/>
</dbReference>
<dbReference type="InterPro" id="IPR002903">
    <property type="entry name" value="RsmH"/>
</dbReference>
<gene>
    <name evidence="6" type="primary">rsmH</name>
    <name evidence="7" type="ORF">DRH29_03135</name>
</gene>
<keyword evidence="3 6" id="KW-0489">Methyltransferase</keyword>
<dbReference type="InterPro" id="IPR029063">
    <property type="entry name" value="SAM-dependent_MTases_sf"/>
</dbReference>